<evidence type="ECO:0000313" key="1">
    <source>
        <dbReference type="EMBL" id="NMU84810.1"/>
    </source>
</evidence>
<accession>A0A7Y0SJU2</accession>
<dbReference type="Proteomes" id="UP000518904">
    <property type="component" value="Unassembled WGS sequence"/>
</dbReference>
<gene>
    <name evidence="1" type="ORF">HKB16_18285</name>
</gene>
<dbReference type="EMBL" id="JABCLB010002167">
    <property type="protein sequence ID" value="NMU84810.1"/>
    <property type="molecule type" value="Genomic_DNA"/>
</dbReference>
<reference evidence="1 2" key="1">
    <citation type="submission" date="2020-04" db="EMBL/GenBank/DDBJ databases">
        <title>Whole-genome sequencing of Vibrio spp. from China reveals different genetic environments of blaCTX-M-14 among diverse lineages.</title>
        <authorList>
            <person name="Zheng Z."/>
            <person name="Ye L."/>
            <person name="Chen S."/>
        </authorList>
    </citation>
    <scope>NUCLEOTIDE SEQUENCE [LARGE SCALE GENOMIC DNA]</scope>
    <source>
        <strain evidence="1 2">Vb0551</strain>
    </source>
</reference>
<dbReference type="SUPFAM" id="SSF160424">
    <property type="entry name" value="BH3703-like"/>
    <property type="match status" value="1"/>
</dbReference>
<evidence type="ECO:0000313" key="2">
    <source>
        <dbReference type="Proteomes" id="UP000518904"/>
    </source>
</evidence>
<dbReference type="AlphaFoldDB" id="A0A7Y0SJU2"/>
<protein>
    <submittedName>
        <fullName evidence="1">Uncharacterized protein</fullName>
    </submittedName>
</protein>
<dbReference type="RefSeq" id="WP_141180061.1">
    <property type="nucleotide sequence ID" value="NZ_CP041202.1"/>
</dbReference>
<name>A0A7Y0SJU2_VIBPH</name>
<organism evidence="1 2">
    <name type="scientific">Vibrio parahaemolyticus</name>
    <dbReference type="NCBI Taxonomy" id="670"/>
    <lineage>
        <taxon>Bacteria</taxon>
        <taxon>Pseudomonadati</taxon>
        <taxon>Pseudomonadota</taxon>
        <taxon>Gammaproteobacteria</taxon>
        <taxon>Vibrionales</taxon>
        <taxon>Vibrionaceae</taxon>
        <taxon>Vibrio</taxon>
    </lineage>
</organism>
<comment type="caution">
    <text evidence="1">The sequence shown here is derived from an EMBL/GenBank/DDBJ whole genome shotgun (WGS) entry which is preliminary data.</text>
</comment>
<dbReference type="InterPro" id="IPR036170">
    <property type="entry name" value="YezG-like_sf"/>
</dbReference>
<sequence>MIASLVVSAEGDVGTFEFDYVNSDGIRTWFPFGTDINTRRIRELLTELRESYIAEGQPEWNGCEFVVDLAEESFQMDLSYP</sequence>
<proteinExistence type="predicted"/>